<dbReference type="Proteomes" id="UP001168990">
    <property type="component" value="Unassembled WGS sequence"/>
</dbReference>
<reference evidence="1" key="1">
    <citation type="journal article" date="2023" name="bioRxiv">
        <title>Scaffold-level genome assemblies of two parasitoid biocontrol wasps reveal the parthenogenesis mechanism and an associated novel virus.</title>
        <authorList>
            <person name="Inwood S."/>
            <person name="Skelly J."/>
            <person name="Guhlin J."/>
            <person name="Harrop T."/>
            <person name="Goldson S."/>
            <person name="Dearden P."/>
        </authorList>
    </citation>
    <scope>NUCLEOTIDE SEQUENCE</scope>
    <source>
        <strain evidence="1">Irish</strain>
        <tissue evidence="1">Whole body</tissue>
    </source>
</reference>
<evidence type="ECO:0000313" key="2">
    <source>
        <dbReference type="Proteomes" id="UP001168990"/>
    </source>
</evidence>
<reference evidence="1" key="2">
    <citation type="submission" date="2023-03" db="EMBL/GenBank/DDBJ databases">
        <authorList>
            <person name="Inwood S.N."/>
            <person name="Skelly J.G."/>
            <person name="Guhlin J."/>
            <person name="Harrop T.W.R."/>
            <person name="Goldson S.G."/>
            <person name="Dearden P.K."/>
        </authorList>
    </citation>
    <scope>NUCLEOTIDE SEQUENCE</scope>
    <source>
        <strain evidence="1">Irish</strain>
        <tissue evidence="1">Whole body</tissue>
    </source>
</reference>
<gene>
    <name evidence="1" type="ORF">PV328_012068</name>
</gene>
<accession>A0AA39FH65</accession>
<comment type="caution">
    <text evidence="1">The sequence shown here is derived from an EMBL/GenBank/DDBJ whole genome shotgun (WGS) entry which is preliminary data.</text>
</comment>
<name>A0AA39FH65_9HYME</name>
<keyword evidence="2" id="KW-1185">Reference proteome</keyword>
<organism evidence="1 2">
    <name type="scientific">Microctonus aethiopoides</name>
    <dbReference type="NCBI Taxonomy" id="144406"/>
    <lineage>
        <taxon>Eukaryota</taxon>
        <taxon>Metazoa</taxon>
        <taxon>Ecdysozoa</taxon>
        <taxon>Arthropoda</taxon>
        <taxon>Hexapoda</taxon>
        <taxon>Insecta</taxon>
        <taxon>Pterygota</taxon>
        <taxon>Neoptera</taxon>
        <taxon>Endopterygota</taxon>
        <taxon>Hymenoptera</taxon>
        <taxon>Apocrita</taxon>
        <taxon>Ichneumonoidea</taxon>
        <taxon>Braconidae</taxon>
        <taxon>Euphorinae</taxon>
        <taxon>Microctonus</taxon>
    </lineage>
</organism>
<proteinExistence type="predicted"/>
<dbReference type="AlphaFoldDB" id="A0AA39FH65"/>
<evidence type="ECO:0000313" key="1">
    <source>
        <dbReference type="EMBL" id="KAK0169423.1"/>
    </source>
</evidence>
<dbReference type="EMBL" id="JAQQBS010000415">
    <property type="protein sequence ID" value="KAK0169423.1"/>
    <property type="molecule type" value="Genomic_DNA"/>
</dbReference>
<protein>
    <submittedName>
        <fullName evidence="1">Uncharacterized protein</fullName>
    </submittedName>
</protein>
<sequence length="90" mass="10099">MAEVRRKKENIKVSEIAHDVFEGARIIDISESAENLNCLNVPNISLDEYKRYERLVGPAIEEAAKDSCRQGALEEKKLIIQRVGELCGAL</sequence>